<accession>A0A8S5RDD2</accession>
<name>A0A8S5RDD2_9VIRU</name>
<organism evidence="1">
    <name type="scientific">virus sp. ctd0M1</name>
    <dbReference type="NCBI Taxonomy" id="2827993"/>
    <lineage>
        <taxon>Viruses</taxon>
    </lineage>
</organism>
<dbReference type="EMBL" id="BK059094">
    <property type="protein sequence ID" value="DAE29422.1"/>
    <property type="molecule type" value="Genomic_DNA"/>
</dbReference>
<evidence type="ECO:0000313" key="1">
    <source>
        <dbReference type="EMBL" id="DAE29422.1"/>
    </source>
</evidence>
<sequence>MSATFTTELDVINAAIRALGGKHNISVDDKTNTAEEMSAAYRLVRDNLIRAYNWNCCIKRDTAAYLEESTSILYKDYKYIYQMPSDCLGIITINDRFTGYSGTELTERYAPFYKIRGDKIFTRYQPPLILEYKYRNEDVTSYDACFCKILALDLAIECCERIKQSTSAIEELRRLRKDALNDALRCNALEIPLRPKPTGNWLRGRTIDEWGVE</sequence>
<proteinExistence type="predicted"/>
<reference evidence="1" key="1">
    <citation type="journal article" date="2021" name="Proc. Natl. Acad. Sci. U.S.A.">
        <title>A Catalog of Tens of Thousands of Viruses from Human Metagenomes Reveals Hidden Associations with Chronic Diseases.</title>
        <authorList>
            <person name="Tisza M.J."/>
            <person name="Buck C.B."/>
        </authorList>
    </citation>
    <scope>NUCLEOTIDE SEQUENCE</scope>
    <source>
        <strain evidence="1">Ctd0M1</strain>
    </source>
</reference>
<protein>
    <submittedName>
        <fullName evidence="1">Tail tubular protein</fullName>
    </submittedName>
</protein>